<reference evidence="2" key="1">
    <citation type="journal article" date="2016" name="Nature">
        <title>Redefining the invertebrate RNA virosphere.</title>
        <authorList>
            <person name="Shi M."/>
            <person name="Lin X.D."/>
            <person name="Tian J.H."/>
            <person name="Chen L.J."/>
            <person name="Chen X."/>
            <person name="Li C.X."/>
            <person name="Qin X.C."/>
            <person name="Li J."/>
            <person name="Cao J.P."/>
            <person name="Eden J.S."/>
            <person name="Buchmann J."/>
            <person name="Wang W."/>
            <person name="Xu J."/>
            <person name="Holmes E.C."/>
            <person name="Zhang Y.Z."/>
        </authorList>
    </citation>
    <scope>NUCLEOTIDE SEQUENCE</scope>
    <source>
        <strain evidence="2">WHWN53257</strain>
    </source>
</reference>
<evidence type="ECO:0000313" key="2">
    <source>
        <dbReference type="EMBL" id="APG77238.1"/>
    </source>
</evidence>
<sequence>MAFADPQSVTVSGTAVSLPRTGSGVNSGAFTAPDGTLALTVSSSYGKRTRRQIRLNGSKIVTDPLASDRNIPVSASVYLVVDTPTTGYSLDDQKALAAALVSYLGASSNARLTQLLGGEN</sequence>
<accession>A0A1L3KIJ4</accession>
<feature type="region of interest" description="Disordered" evidence="1">
    <location>
        <begin position="1"/>
        <end position="29"/>
    </location>
</feature>
<name>A0A1L3KIJ4_9VIRU</name>
<evidence type="ECO:0008006" key="3">
    <source>
        <dbReference type="Google" id="ProtNLM"/>
    </source>
</evidence>
<organism evidence="2">
    <name type="scientific">Hubei levi-like virus 1</name>
    <dbReference type="NCBI Taxonomy" id="1922908"/>
    <lineage>
        <taxon>Viruses</taxon>
        <taxon>Riboviria</taxon>
    </lineage>
</organism>
<evidence type="ECO:0000256" key="1">
    <source>
        <dbReference type="SAM" id="MobiDB-lite"/>
    </source>
</evidence>
<proteinExistence type="predicted"/>
<dbReference type="EMBL" id="KX883592">
    <property type="protein sequence ID" value="APG77238.1"/>
    <property type="molecule type" value="Genomic_RNA"/>
</dbReference>
<protein>
    <recommendedName>
        <fullName evidence="3">Capsid protein</fullName>
    </recommendedName>
</protein>